<evidence type="ECO:0000256" key="2">
    <source>
        <dbReference type="SAM" id="Phobius"/>
    </source>
</evidence>
<keyword evidence="4" id="KW-1185">Reference proteome</keyword>
<name>A0ABQ8J6M8_DERPT</name>
<keyword evidence="2" id="KW-1133">Transmembrane helix</keyword>
<evidence type="ECO:0000256" key="1">
    <source>
        <dbReference type="SAM" id="MobiDB-lite"/>
    </source>
</evidence>
<evidence type="ECO:0000313" key="4">
    <source>
        <dbReference type="Proteomes" id="UP000887458"/>
    </source>
</evidence>
<comment type="caution">
    <text evidence="3">The sequence shown here is derived from an EMBL/GenBank/DDBJ whole genome shotgun (WGS) entry which is preliminary data.</text>
</comment>
<keyword evidence="2" id="KW-0812">Transmembrane</keyword>
<evidence type="ECO:0000313" key="3">
    <source>
        <dbReference type="EMBL" id="KAH9418197.1"/>
    </source>
</evidence>
<gene>
    <name evidence="3" type="ORF">DERP_010750</name>
</gene>
<protein>
    <submittedName>
        <fullName evidence="3">Uncharacterized protein</fullName>
    </submittedName>
</protein>
<keyword evidence="2" id="KW-0472">Membrane</keyword>
<feature type="transmembrane region" description="Helical" evidence="2">
    <location>
        <begin position="224"/>
        <end position="242"/>
    </location>
</feature>
<organism evidence="3 4">
    <name type="scientific">Dermatophagoides pteronyssinus</name>
    <name type="common">European house dust mite</name>
    <dbReference type="NCBI Taxonomy" id="6956"/>
    <lineage>
        <taxon>Eukaryota</taxon>
        <taxon>Metazoa</taxon>
        <taxon>Ecdysozoa</taxon>
        <taxon>Arthropoda</taxon>
        <taxon>Chelicerata</taxon>
        <taxon>Arachnida</taxon>
        <taxon>Acari</taxon>
        <taxon>Acariformes</taxon>
        <taxon>Sarcoptiformes</taxon>
        <taxon>Astigmata</taxon>
        <taxon>Psoroptidia</taxon>
        <taxon>Analgoidea</taxon>
        <taxon>Pyroglyphidae</taxon>
        <taxon>Dermatophagoidinae</taxon>
        <taxon>Dermatophagoides</taxon>
    </lineage>
</organism>
<feature type="region of interest" description="Disordered" evidence="1">
    <location>
        <begin position="1"/>
        <end position="61"/>
    </location>
</feature>
<feature type="compositionally biased region" description="Low complexity" evidence="1">
    <location>
        <begin position="18"/>
        <end position="27"/>
    </location>
</feature>
<reference evidence="3 4" key="2">
    <citation type="journal article" date="2022" name="Mol. Biol. Evol.">
        <title>Comparative Genomics Reveals Insights into the Divergent Evolution of Astigmatic Mites and Household Pest Adaptations.</title>
        <authorList>
            <person name="Xiong Q."/>
            <person name="Wan A.T."/>
            <person name="Liu X."/>
            <person name="Fung C.S."/>
            <person name="Xiao X."/>
            <person name="Malainual N."/>
            <person name="Hou J."/>
            <person name="Wang L."/>
            <person name="Wang M."/>
            <person name="Yang K.Y."/>
            <person name="Cui Y."/>
            <person name="Leung E.L."/>
            <person name="Nong W."/>
            <person name="Shin S.K."/>
            <person name="Au S.W."/>
            <person name="Jeong K.Y."/>
            <person name="Chew F.T."/>
            <person name="Hui J.H."/>
            <person name="Leung T.F."/>
            <person name="Tungtrongchitr A."/>
            <person name="Zhong N."/>
            <person name="Liu Z."/>
            <person name="Tsui S.K."/>
        </authorList>
    </citation>
    <scope>NUCLEOTIDE SEQUENCE [LARGE SCALE GENOMIC DNA]</scope>
    <source>
        <strain evidence="3">Derp</strain>
    </source>
</reference>
<proteinExistence type="predicted"/>
<feature type="compositionally biased region" description="Low complexity" evidence="1">
    <location>
        <begin position="39"/>
        <end position="52"/>
    </location>
</feature>
<dbReference type="Proteomes" id="UP000887458">
    <property type="component" value="Unassembled WGS sequence"/>
</dbReference>
<sequence>MIFDLENCNDSSENFGLQPEQQQQPEQSNDEQLHCLPGTSSSSSCTPSSSRTIESRRQSRTNLSTTINNNLQSTTPIISATSQKRFELFDRIKQFYSILLMMAILLTLIRLTTWIGTTTSTDHRHNYYQQYLNSIKFNKNLTTTTTTTKNQLELSTIKHHQQYQQRINDDDRNKTEQQQQQQENDKLEIVLQRQIIQQTKIIDCATFFLYLMSLYGVYNENYTLSSTTTISMIFMLVIKLYLILFDPILIWWKIFHLIIPIIIIIVSLIYLIQLDYLLKFYDTLFPTPTQQFSTTESIYSDQERRLHQLAIANHQKDFHTTTIKLNDFPPSYQEALDCPLPKYSTENNNISIDIDSKNENDDQDEDDENSQSNTNEKIESV</sequence>
<feature type="transmembrane region" description="Helical" evidence="2">
    <location>
        <begin position="254"/>
        <end position="272"/>
    </location>
</feature>
<reference evidence="3 4" key="1">
    <citation type="journal article" date="2018" name="J. Allergy Clin. Immunol.">
        <title>High-quality assembly of Dermatophagoides pteronyssinus genome and transcriptome reveals a wide range of novel allergens.</title>
        <authorList>
            <person name="Liu X.Y."/>
            <person name="Yang K.Y."/>
            <person name="Wang M.Q."/>
            <person name="Kwok J.S."/>
            <person name="Zeng X."/>
            <person name="Yang Z."/>
            <person name="Xiao X.J."/>
            <person name="Lau C.P."/>
            <person name="Li Y."/>
            <person name="Huang Z.M."/>
            <person name="Ba J.G."/>
            <person name="Yim A.K."/>
            <person name="Ouyang C.Y."/>
            <person name="Ngai S.M."/>
            <person name="Chan T.F."/>
            <person name="Leung E.L."/>
            <person name="Liu L."/>
            <person name="Liu Z.G."/>
            <person name="Tsui S.K."/>
        </authorList>
    </citation>
    <scope>NUCLEOTIDE SEQUENCE [LARGE SCALE GENOMIC DNA]</scope>
    <source>
        <strain evidence="3">Derp</strain>
    </source>
</reference>
<dbReference type="EMBL" id="NJHN03000065">
    <property type="protein sequence ID" value="KAH9418197.1"/>
    <property type="molecule type" value="Genomic_DNA"/>
</dbReference>
<feature type="region of interest" description="Disordered" evidence="1">
    <location>
        <begin position="347"/>
        <end position="381"/>
    </location>
</feature>
<accession>A0ABQ8J6M8</accession>
<feature type="transmembrane region" description="Helical" evidence="2">
    <location>
        <begin position="95"/>
        <end position="115"/>
    </location>
</feature>